<accession>A0ACC2JFM1</accession>
<dbReference type="Proteomes" id="UP001153332">
    <property type="component" value="Unassembled WGS sequence"/>
</dbReference>
<evidence type="ECO:0000313" key="2">
    <source>
        <dbReference type="Proteomes" id="UP001153332"/>
    </source>
</evidence>
<proteinExistence type="predicted"/>
<protein>
    <submittedName>
        <fullName evidence="1">Uncharacterized protein</fullName>
    </submittedName>
</protein>
<name>A0ACC2JFM1_9PEZI</name>
<sequence length="546" mass="60896">MSLLHRWSLPSRGFIRDKPPDGSSPGRSKFPTIHIGQPILRRRANLSSAFLPLFEKPENRQRVRNAECSSEAADDLPLLAPRRENAPSDTNLRYSNAHKYQATASFEGTPLRTSSQLEFTSKNTEAGGMKPSPCFTPGNQIDEAPKIRSFSLSSTNTTGKEFRDEALALQSMIATDGSERVRSATSSYPSEGIRSPATSCRSPEPVTSRTMKYLAEYRCYGRYPSESMCDLANLPISEECAGGTVGGTIQAANTAGDTPFDSGTASPNARPSSPHLVNSPRDATNLALRNVFDGGYEHDSSSSTSRSTALMFEMSENENTISSQREANLENFQRLDVRDPFDDYHSCQTEDRHAASTDRLRLSGDTDSTILTAIRRSSIEGEEDTWSTIHGVGEKRLSRPASWLQLFAFPTSSPSSNTTLTQRIQKLRLRKWVKRACFKTKARFRLVGRRVSTAKRTSSGFRRRKWRYIRKKRIPTKKAKKNAAKQREKRWSVGKTLDATKEIADDFFGSLAKRKSLQFGLFRSEKGDKDLVAHKRVQSCPASIHS</sequence>
<gene>
    <name evidence="1" type="ORF">O1611_g7319</name>
</gene>
<organism evidence="1 2">
    <name type="scientific">Lasiodiplodia mahajangana</name>
    <dbReference type="NCBI Taxonomy" id="1108764"/>
    <lineage>
        <taxon>Eukaryota</taxon>
        <taxon>Fungi</taxon>
        <taxon>Dikarya</taxon>
        <taxon>Ascomycota</taxon>
        <taxon>Pezizomycotina</taxon>
        <taxon>Dothideomycetes</taxon>
        <taxon>Dothideomycetes incertae sedis</taxon>
        <taxon>Botryosphaeriales</taxon>
        <taxon>Botryosphaeriaceae</taxon>
        <taxon>Lasiodiplodia</taxon>
    </lineage>
</organism>
<reference evidence="1" key="1">
    <citation type="submission" date="2022-12" db="EMBL/GenBank/DDBJ databases">
        <title>Genome Sequence of Lasiodiplodia mahajangana.</title>
        <authorList>
            <person name="Buettner E."/>
        </authorList>
    </citation>
    <scope>NUCLEOTIDE SEQUENCE</scope>
    <source>
        <strain evidence="1">VT137</strain>
    </source>
</reference>
<evidence type="ECO:0000313" key="1">
    <source>
        <dbReference type="EMBL" id="KAJ8126318.1"/>
    </source>
</evidence>
<keyword evidence="2" id="KW-1185">Reference proteome</keyword>
<comment type="caution">
    <text evidence="1">The sequence shown here is derived from an EMBL/GenBank/DDBJ whole genome shotgun (WGS) entry which is preliminary data.</text>
</comment>
<dbReference type="EMBL" id="JAPUUL010001912">
    <property type="protein sequence ID" value="KAJ8126318.1"/>
    <property type="molecule type" value="Genomic_DNA"/>
</dbReference>